<comment type="caution">
    <text evidence="1">The sequence shown here is derived from an EMBL/GenBank/DDBJ whole genome shotgun (WGS) entry which is preliminary data.</text>
</comment>
<dbReference type="InParanoid" id="A0A024FX30"/>
<dbReference type="Proteomes" id="UP000053237">
    <property type="component" value="Unassembled WGS sequence"/>
</dbReference>
<keyword evidence="2" id="KW-1185">Reference proteome</keyword>
<dbReference type="EMBL" id="CAIX01000867">
    <property type="protein sequence ID" value="CCI11219.1"/>
    <property type="molecule type" value="Genomic_DNA"/>
</dbReference>
<sequence>MAEVRSSDLYLPLRFTTLDTRDCFLRLEPVKSHKCALTTRGNYIPEIADLSIALLLIQVQVRYLGPMDWSYIILEFIRVVFSSFSALTVDESISRKNGTKLYL</sequence>
<evidence type="ECO:0000313" key="2">
    <source>
        <dbReference type="Proteomes" id="UP000053237"/>
    </source>
</evidence>
<evidence type="ECO:0000313" key="1">
    <source>
        <dbReference type="EMBL" id="CCI11219.1"/>
    </source>
</evidence>
<gene>
    <name evidence="1" type="ORF">BN9_125690</name>
</gene>
<reference evidence="1 2" key="1">
    <citation type="submission" date="2012-05" db="EMBL/GenBank/DDBJ databases">
        <title>Recombination and specialization in a pathogen metapopulation.</title>
        <authorList>
            <person name="Gardiner A."/>
            <person name="Kemen E."/>
            <person name="Schultz-Larsen T."/>
            <person name="MacLean D."/>
            <person name="Van Oosterhout C."/>
            <person name="Jones J.D.G."/>
        </authorList>
    </citation>
    <scope>NUCLEOTIDE SEQUENCE [LARGE SCALE GENOMIC DNA]</scope>
    <source>
        <strain evidence="1 2">Ac Nc2</strain>
    </source>
</reference>
<dbReference type="AlphaFoldDB" id="A0A024FX30"/>
<name>A0A024FX30_9STRA</name>
<accession>A0A024FX30</accession>
<organism evidence="1 2">
    <name type="scientific">Albugo candida</name>
    <dbReference type="NCBI Taxonomy" id="65357"/>
    <lineage>
        <taxon>Eukaryota</taxon>
        <taxon>Sar</taxon>
        <taxon>Stramenopiles</taxon>
        <taxon>Oomycota</taxon>
        <taxon>Peronosporomycetes</taxon>
        <taxon>Albuginales</taxon>
        <taxon>Albuginaceae</taxon>
        <taxon>Albugo</taxon>
    </lineage>
</organism>
<protein>
    <submittedName>
        <fullName evidence="1">Uncharacterized protein</fullName>
    </submittedName>
</protein>
<proteinExistence type="predicted"/>